<evidence type="ECO:0000256" key="1">
    <source>
        <dbReference type="SAM" id="MobiDB-lite"/>
    </source>
</evidence>
<proteinExistence type="predicted"/>
<reference evidence="2 3" key="1">
    <citation type="journal article" date="2021" name="Genome Biol. Evol.">
        <title>Complete Genome Sequencing of a Novel Gloeobacter Species from a Waterfall Cave in Mexico.</title>
        <authorList>
            <person name="Saw J.H."/>
            <person name="Cardona T."/>
            <person name="Montejano G."/>
        </authorList>
    </citation>
    <scope>NUCLEOTIDE SEQUENCE [LARGE SCALE GENOMIC DNA]</scope>
    <source>
        <strain evidence="2">MG652769</strain>
    </source>
</reference>
<feature type="compositionally biased region" description="Gly residues" evidence="1">
    <location>
        <begin position="357"/>
        <end position="370"/>
    </location>
</feature>
<gene>
    <name evidence="2" type="ORF">ISF26_19355</name>
</gene>
<feature type="region of interest" description="Disordered" evidence="1">
    <location>
        <begin position="354"/>
        <end position="394"/>
    </location>
</feature>
<sequence>MSCSFQPAPLFAAEIGLKSEIHSVQSTKSVKLAADAPVAELPIAFAPKSALGELNVDGGTIVFNTSNGTYSINGTIQPGVARGVDLGVPVEGLEEGEVPGVTVFDFLSINLAPGVVVSAEGAGVLILTSGGSAYLGATIDLKGGVGEAGAVDAGGGGGGGGGGLHIFATGDLQFAGSIDAGGGNGGAGAQVAGIPFGGGGGIARGGGSRGGKGNYAFAGGNGGAGGAGAPVLNRLGRVVGNLRGGGGGGGGGYSGGGGNGAAAGGAAGGNGAAGRCKAAAAGGAGGAGGVLGVVFGGRGGNGGAAPNGGVGARGGAGSANGGGGGGGGGGGDKCERIVIRIPPGPPVPIVVPIPARGGPGGAGGGGGSQGSPGRPVPRAAATQARVALSSEEPPVMVGGGGGGGSVVLGSQTGLLTLSGSIRTGGGAGAEETGGSGALTLIAADGRLLIEPNASFNGSEPLAGGTEVTTQFPYSEYLPTGGGGGGGAGGPGQVIFYEEEPCLPGTATDGLTPICVIEEPVEF</sequence>
<evidence type="ECO:0000313" key="2">
    <source>
        <dbReference type="EMBL" id="UFP93905.1"/>
    </source>
</evidence>
<name>A0ABY3PJR3_9CYAN</name>
<evidence type="ECO:0000313" key="3">
    <source>
        <dbReference type="Proteomes" id="UP001054846"/>
    </source>
</evidence>
<dbReference type="Proteomes" id="UP001054846">
    <property type="component" value="Chromosome"/>
</dbReference>
<organism evidence="2 3">
    <name type="scientific">Gloeobacter morelensis MG652769</name>
    <dbReference type="NCBI Taxonomy" id="2781736"/>
    <lineage>
        <taxon>Bacteria</taxon>
        <taxon>Bacillati</taxon>
        <taxon>Cyanobacteriota</taxon>
        <taxon>Cyanophyceae</taxon>
        <taxon>Gloeobacterales</taxon>
        <taxon>Gloeobacteraceae</taxon>
        <taxon>Gloeobacter</taxon>
        <taxon>Gloeobacter morelensis</taxon>
    </lineage>
</organism>
<protein>
    <recommendedName>
        <fullName evidence="4">PE-PGRS family protein</fullName>
    </recommendedName>
</protein>
<dbReference type="RefSeq" id="WP_230844272.1">
    <property type="nucleotide sequence ID" value="NZ_CP063845.1"/>
</dbReference>
<accession>A0ABY3PJR3</accession>
<dbReference type="EMBL" id="CP063845">
    <property type="protein sequence ID" value="UFP93905.1"/>
    <property type="molecule type" value="Genomic_DNA"/>
</dbReference>
<evidence type="ECO:0008006" key="4">
    <source>
        <dbReference type="Google" id="ProtNLM"/>
    </source>
</evidence>
<keyword evidence="3" id="KW-1185">Reference proteome</keyword>